<protein>
    <submittedName>
        <fullName evidence="1">Uncharacterized protein</fullName>
    </submittedName>
</protein>
<dbReference type="RefSeq" id="WP_142791034.1">
    <property type="nucleotide sequence ID" value="NZ_VJMZ01000001.1"/>
</dbReference>
<reference evidence="1 2" key="1">
    <citation type="submission" date="2019-07" db="EMBL/GenBank/DDBJ databases">
        <title>Genomic analysis of Lentibacillus sp. NKC851-2.</title>
        <authorList>
            <person name="Oh Y.J."/>
        </authorList>
    </citation>
    <scope>NUCLEOTIDE SEQUENCE [LARGE SCALE GENOMIC DNA]</scope>
    <source>
        <strain evidence="1 2">NKC851-2</strain>
    </source>
</reference>
<sequence>MRCFCENGEIVDLKVEGDFGADPLWCNQCSCNLDIEEVPISEGLKEELIRWSMQYGEWIDWSKETLLPDGMEMEKEHNKLGQQLTQKVKMELSTKYKVSFSPSSSARMYAG</sequence>
<keyword evidence="2" id="KW-1185">Reference proteome</keyword>
<accession>A0A549YJE5</accession>
<dbReference type="EMBL" id="VJMZ01000001">
    <property type="protein sequence ID" value="TRM12005.1"/>
    <property type="molecule type" value="Genomic_DNA"/>
</dbReference>
<name>A0A549YJE5_9BACI</name>
<evidence type="ECO:0000313" key="1">
    <source>
        <dbReference type="EMBL" id="TRM12005.1"/>
    </source>
</evidence>
<proteinExistence type="predicted"/>
<organism evidence="1 2">
    <name type="scientific">Lentibacillus cibarius</name>
    <dbReference type="NCBI Taxonomy" id="2583219"/>
    <lineage>
        <taxon>Bacteria</taxon>
        <taxon>Bacillati</taxon>
        <taxon>Bacillota</taxon>
        <taxon>Bacilli</taxon>
        <taxon>Bacillales</taxon>
        <taxon>Bacillaceae</taxon>
        <taxon>Lentibacillus</taxon>
    </lineage>
</organism>
<evidence type="ECO:0000313" key="2">
    <source>
        <dbReference type="Proteomes" id="UP000319280"/>
    </source>
</evidence>
<comment type="caution">
    <text evidence="1">The sequence shown here is derived from an EMBL/GenBank/DDBJ whole genome shotgun (WGS) entry which is preliminary data.</text>
</comment>
<dbReference type="Proteomes" id="UP000319280">
    <property type="component" value="Unassembled WGS sequence"/>
</dbReference>
<gene>
    <name evidence="1" type="ORF">FH966_10075</name>
</gene>
<dbReference type="AlphaFoldDB" id="A0A549YJE5"/>